<organism evidence="2 3">
    <name type="scientific">Kribbella aluminosa</name>
    <dbReference type="NCBI Taxonomy" id="416017"/>
    <lineage>
        <taxon>Bacteria</taxon>
        <taxon>Bacillati</taxon>
        <taxon>Actinomycetota</taxon>
        <taxon>Actinomycetes</taxon>
        <taxon>Propionibacteriales</taxon>
        <taxon>Kribbellaceae</taxon>
        <taxon>Kribbella</taxon>
    </lineage>
</organism>
<evidence type="ECO:0000313" key="3">
    <source>
        <dbReference type="Proteomes" id="UP000755585"/>
    </source>
</evidence>
<dbReference type="Proteomes" id="UP000755585">
    <property type="component" value="Unassembled WGS sequence"/>
</dbReference>
<dbReference type="Gene3D" id="3.40.190.10">
    <property type="entry name" value="Periplasmic binding protein-like II"/>
    <property type="match status" value="1"/>
</dbReference>
<proteinExistence type="predicted"/>
<feature type="domain" description="Solute-binding protein family 5" evidence="1">
    <location>
        <begin position="2"/>
        <end position="269"/>
    </location>
</feature>
<gene>
    <name evidence="2" type="ORF">JOF29_004101</name>
</gene>
<comment type="caution">
    <text evidence="2">The sequence shown here is derived from an EMBL/GenBank/DDBJ whole genome shotgun (WGS) entry which is preliminary data.</text>
</comment>
<dbReference type="Gene3D" id="3.90.76.10">
    <property type="entry name" value="Dipeptide-binding Protein, Domain 1"/>
    <property type="match status" value="1"/>
</dbReference>
<dbReference type="InterPro" id="IPR039424">
    <property type="entry name" value="SBP_5"/>
</dbReference>
<dbReference type="EMBL" id="JAGINT010000001">
    <property type="protein sequence ID" value="MBP2353018.1"/>
    <property type="molecule type" value="Genomic_DNA"/>
</dbReference>
<dbReference type="PANTHER" id="PTHR30290">
    <property type="entry name" value="PERIPLASMIC BINDING COMPONENT OF ABC TRANSPORTER"/>
    <property type="match status" value="1"/>
</dbReference>
<keyword evidence="3" id="KW-1185">Reference proteome</keyword>
<protein>
    <submittedName>
        <fullName evidence="2">ABC-type transport system substrate-binding protein</fullName>
    </submittedName>
</protein>
<dbReference type="Gene3D" id="3.10.105.10">
    <property type="entry name" value="Dipeptide-binding Protein, Domain 3"/>
    <property type="match status" value="1"/>
</dbReference>
<reference evidence="2 3" key="1">
    <citation type="submission" date="2021-03" db="EMBL/GenBank/DDBJ databases">
        <title>Sequencing the genomes of 1000 actinobacteria strains.</title>
        <authorList>
            <person name="Klenk H.-P."/>
        </authorList>
    </citation>
    <scope>NUCLEOTIDE SEQUENCE [LARGE SCALE GENOMIC DNA]</scope>
    <source>
        <strain evidence="2 3">DSM 18824</strain>
    </source>
</reference>
<sequence>MTVSITSKGPDAHLDSDIVFLYIASPTALQKYGKDFAEHPVGTGPFVFQSLTRGQQATFTANKDYWGGAPKINKLVLKPMPDVSARLAALRSGEVNWAEAPNPDDIASLKSDGFQVFTNSYDHVWPWIFDLSYKPLSDPKVRRALNLAIDRETMAKELLKDTADPAYQIPAVANQAYDKGNDVYSYKLGEAKRLLAEAGYADGFTMSLSYPTSGSGNMQPGPMNQLIQADLAKIGVKVELKPIEWAAMLTSITTGKIPDQANAINISLTMLQESSWSMYFATNGYINVGHYSNPKVDKLLAQAQAEFHTTKRFQLYSQASKLIGADAPWLVVVNDRNPRVLGPDVHGFVQPKSWFVDLTTVSVGS</sequence>
<name>A0ABS4UMZ0_9ACTN</name>
<dbReference type="Pfam" id="PF00496">
    <property type="entry name" value="SBP_bac_5"/>
    <property type="match status" value="1"/>
</dbReference>
<evidence type="ECO:0000313" key="2">
    <source>
        <dbReference type="EMBL" id="MBP2353018.1"/>
    </source>
</evidence>
<accession>A0ABS4UMZ0</accession>
<dbReference type="PANTHER" id="PTHR30290:SF83">
    <property type="entry name" value="ABC TRANSPORTER SUBSTRATE-BINDING PROTEIN"/>
    <property type="match status" value="1"/>
</dbReference>
<dbReference type="SUPFAM" id="SSF53850">
    <property type="entry name" value="Periplasmic binding protein-like II"/>
    <property type="match status" value="1"/>
</dbReference>
<evidence type="ECO:0000259" key="1">
    <source>
        <dbReference type="Pfam" id="PF00496"/>
    </source>
</evidence>
<dbReference type="InterPro" id="IPR000914">
    <property type="entry name" value="SBP_5_dom"/>
</dbReference>